<dbReference type="Gene3D" id="2.40.260.10">
    <property type="entry name" value="Sortase"/>
    <property type="match status" value="1"/>
</dbReference>
<evidence type="ECO:0000313" key="3">
    <source>
        <dbReference type="EMBL" id="MEE6716450.1"/>
    </source>
</evidence>
<evidence type="ECO:0000256" key="2">
    <source>
        <dbReference type="SAM" id="Phobius"/>
    </source>
</evidence>
<dbReference type="RefSeq" id="WP_331244110.1">
    <property type="nucleotide sequence ID" value="NZ_JAQSGJ010000035.1"/>
</dbReference>
<evidence type="ECO:0000313" key="4">
    <source>
        <dbReference type="Proteomes" id="UP001330016"/>
    </source>
</evidence>
<sequence>MKLTVEATPVALDPIETGKNRRLLILTLLLALFSVGFYYWQNGTLPSLWQEHVIPKVEVDHRIRYTKEVDRSRIPLFNIDDFVAPINDDQFRDSLSRSKRYDRYMTGHVIVGNAIVLTVYRPTKTTVYSELSDMLALGAVKVMGDEWPGTGNYVLTGHYMANPKLVFTQLQTVTLGEIITIAAEGDREWRYQVTRKQVLTQDDLSWRKAAGTKPVITLITSDSPRPGSTLRLMVQGELIR</sequence>
<reference evidence="3 4" key="1">
    <citation type="submission" date="2023-02" db="EMBL/GenBank/DDBJ databases">
        <title>The predominant lactic acid bacteria and yeasts involved in the spontaneous fermentation of millet during the production of the traditional porridge Hausa koko in Ghana.</title>
        <authorList>
            <person name="Atter A."/>
            <person name="Diaz M."/>
        </authorList>
    </citation>
    <scope>NUCLEOTIDE SEQUENCE [LARGE SCALE GENOMIC DNA]</scope>
    <source>
        <strain evidence="3 4">FI11640</strain>
    </source>
</reference>
<protein>
    <submittedName>
        <fullName evidence="3">Sortase</fullName>
    </submittedName>
</protein>
<accession>A0ABU7T1E9</accession>
<dbReference type="InterPro" id="IPR023365">
    <property type="entry name" value="Sortase_dom-sf"/>
</dbReference>
<dbReference type="EMBL" id="JAQSGK010000035">
    <property type="protein sequence ID" value="MEE6716450.1"/>
    <property type="molecule type" value="Genomic_DNA"/>
</dbReference>
<evidence type="ECO:0000256" key="1">
    <source>
        <dbReference type="ARBA" id="ARBA00022801"/>
    </source>
</evidence>
<name>A0ABU7T1E9_9LACO</name>
<feature type="transmembrane region" description="Helical" evidence="2">
    <location>
        <begin position="23"/>
        <end position="40"/>
    </location>
</feature>
<dbReference type="SUPFAM" id="SSF63817">
    <property type="entry name" value="Sortase"/>
    <property type="match status" value="1"/>
</dbReference>
<keyword evidence="2" id="KW-0812">Transmembrane</keyword>
<keyword evidence="1" id="KW-0378">Hydrolase</keyword>
<organism evidence="3 4">
    <name type="scientific">Schleiferilactobacillus harbinensis</name>
    <dbReference type="NCBI Taxonomy" id="304207"/>
    <lineage>
        <taxon>Bacteria</taxon>
        <taxon>Bacillati</taxon>
        <taxon>Bacillota</taxon>
        <taxon>Bacilli</taxon>
        <taxon>Lactobacillales</taxon>
        <taxon>Lactobacillaceae</taxon>
        <taxon>Schleiferilactobacillus</taxon>
    </lineage>
</organism>
<dbReference type="InterPro" id="IPR005754">
    <property type="entry name" value="Sortase"/>
</dbReference>
<dbReference type="Proteomes" id="UP001330016">
    <property type="component" value="Unassembled WGS sequence"/>
</dbReference>
<dbReference type="Pfam" id="PF04203">
    <property type="entry name" value="Sortase"/>
    <property type="match status" value="1"/>
</dbReference>
<comment type="caution">
    <text evidence="3">The sequence shown here is derived from an EMBL/GenBank/DDBJ whole genome shotgun (WGS) entry which is preliminary data.</text>
</comment>
<gene>
    <name evidence="3" type="ORF">PS435_11325</name>
</gene>
<keyword evidence="2" id="KW-0472">Membrane</keyword>
<keyword evidence="2" id="KW-1133">Transmembrane helix</keyword>
<proteinExistence type="predicted"/>
<keyword evidence="4" id="KW-1185">Reference proteome</keyword>